<feature type="binding site" evidence="2">
    <location>
        <position position="58"/>
    </location>
    <ligand>
        <name>substrate</name>
    </ligand>
</feature>
<dbReference type="Pfam" id="PF01712">
    <property type="entry name" value="dNK"/>
    <property type="match status" value="1"/>
</dbReference>
<feature type="binding site" evidence="2">
    <location>
        <position position="35"/>
    </location>
    <ligand>
        <name>substrate</name>
    </ligand>
</feature>
<dbReference type="InterPro" id="IPR027417">
    <property type="entry name" value="P-loop_NTPase"/>
</dbReference>
<dbReference type="GO" id="GO:0005524">
    <property type="term" value="F:ATP binding"/>
    <property type="evidence" value="ECO:0007669"/>
    <property type="project" value="UniProtKB-KW"/>
</dbReference>
<dbReference type="AlphaFoldDB" id="A0A0G7ZN08"/>
<dbReference type="Proteomes" id="UP000242141">
    <property type="component" value="Unassembled WGS sequence"/>
</dbReference>
<name>A0A0G7ZN08_9MOLU</name>
<keyword evidence="3" id="KW-0067">ATP-binding</keyword>
<dbReference type="InterPro" id="IPR002624">
    <property type="entry name" value="DCK/DGK"/>
</dbReference>
<evidence type="ECO:0000256" key="3">
    <source>
        <dbReference type="PIRSR" id="PIRSR000705-3"/>
    </source>
</evidence>
<evidence type="ECO:0000259" key="4">
    <source>
        <dbReference type="Pfam" id="PF01712"/>
    </source>
</evidence>
<dbReference type="GO" id="GO:0019136">
    <property type="term" value="F:deoxynucleoside kinase activity"/>
    <property type="evidence" value="ECO:0007669"/>
    <property type="project" value="InterPro"/>
</dbReference>
<keyword evidence="6" id="KW-1185">Reference proteome</keyword>
<feature type="binding site" evidence="3">
    <location>
        <begin position="7"/>
        <end position="15"/>
    </location>
    <ligand>
        <name>ATP</name>
        <dbReference type="ChEBI" id="CHEBI:30616"/>
    </ligand>
</feature>
<dbReference type="SUPFAM" id="SSF52540">
    <property type="entry name" value="P-loop containing nucleoside triphosphate hydrolases"/>
    <property type="match status" value="1"/>
</dbReference>
<dbReference type="InterPro" id="IPR031314">
    <property type="entry name" value="DNK_dom"/>
</dbReference>
<proteinExistence type="predicted"/>
<dbReference type="InterPro" id="IPR050566">
    <property type="entry name" value="Deoxyribonucleoside_kinase"/>
</dbReference>
<dbReference type="Gene3D" id="3.40.50.300">
    <property type="entry name" value="P-loop containing nucleotide triphosphate hydrolases"/>
    <property type="match status" value="1"/>
</dbReference>
<feature type="domain" description="Deoxynucleoside kinase" evidence="4">
    <location>
        <begin position="3"/>
        <end position="215"/>
    </location>
</feature>
<feature type="binding site" evidence="3">
    <location>
        <begin position="153"/>
        <end position="157"/>
    </location>
    <ligand>
        <name>ATP</name>
        <dbReference type="ChEBI" id="CHEBI:30616"/>
    </ligand>
</feature>
<keyword evidence="5" id="KW-0418">Kinase</keyword>
<keyword evidence="5" id="KW-0808">Transferase</keyword>
<dbReference type="PANTHER" id="PTHR10513">
    <property type="entry name" value="DEOXYNUCLEOSIDE KINASE"/>
    <property type="match status" value="1"/>
</dbReference>
<sequence>MRIVISGTVGVGKSTVSNLLFEELKKNNQLNLLKEETVRSIYLDYYYRNPQEWAFISQLDFLLGRFKQWLLDEKKRETFAKNSNKNYITIYDRHFLDDYVFAELHTIKENISNINSITYQAIYKELIDKMNFLKARPNYFFLLTADFDIVIKRLKERNRKTEQDVDLKYWQDLYYNYYQRPMIQNHFKRNVEKMIIIDTVNKTPEKVKEEIISYLKKEQQI</sequence>
<protein>
    <submittedName>
        <fullName evidence="5">| dck_2 / Deoxyadenosine/deoxycytidine kinase |:493680 Reverse</fullName>
    </submittedName>
</protein>
<evidence type="ECO:0000313" key="6">
    <source>
        <dbReference type="Proteomes" id="UP000242141"/>
    </source>
</evidence>
<dbReference type="EMBL" id="CWGI01000001">
    <property type="protein sequence ID" value="CRX37008.1"/>
    <property type="molecule type" value="Genomic_DNA"/>
</dbReference>
<evidence type="ECO:0000256" key="1">
    <source>
        <dbReference type="PIRSR" id="PIRSR000705-1"/>
    </source>
</evidence>
<accession>A0A0G7ZN08</accession>
<dbReference type="PANTHER" id="PTHR10513:SF35">
    <property type="entry name" value="DEOXYADENOSINE KINASE"/>
    <property type="match status" value="1"/>
</dbReference>
<evidence type="ECO:0000256" key="2">
    <source>
        <dbReference type="PIRSR" id="PIRSR000705-2"/>
    </source>
</evidence>
<feature type="binding site" evidence="2">
    <location>
        <position position="97"/>
    </location>
    <ligand>
        <name>substrate</name>
    </ligand>
</feature>
<feature type="binding site" evidence="2">
    <location>
        <position position="93"/>
    </location>
    <ligand>
        <name>substrate</name>
    </ligand>
</feature>
<feature type="binding site" evidence="2">
    <location>
        <position position="162"/>
    </location>
    <ligand>
        <name>substrate</name>
    </ligand>
</feature>
<dbReference type="PIRSF" id="PIRSF000705">
    <property type="entry name" value="DNK"/>
    <property type="match status" value="1"/>
</dbReference>
<gene>
    <name evidence="5" type="ORF">HEPPS_02080</name>
</gene>
<reference evidence="6" key="1">
    <citation type="submission" date="2015-05" db="EMBL/GenBank/DDBJ databases">
        <authorList>
            <person name="Collingro A."/>
        </authorList>
    </citation>
    <scope>NUCLEOTIDE SEQUENCE [LARGE SCALE GENOMIC DNA]</scope>
    <source>
        <strain evidence="6">Ps</strain>
    </source>
</reference>
<evidence type="ECO:0000313" key="5">
    <source>
        <dbReference type="EMBL" id="CRX37008.1"/>
    </source>
</evidence>
<organism evidence="5 6">
    <name type="scientific">Candidatus Hepatoplasma crinochetorum</name>
    <dbReference type="NCBI Taxonomy" id="295596"/>
    <lineage>
        <taxon>Bacteria</taxon>
        <taxon>Bacillati</taxon>
        <taxon>Mycoplasmatota</taxon>
        <taxon>Mollicutes</taxon>
        <taxon>Candidatus Hepatoplasmataceae</taxon>
        <taxon>Candidatus Hepatoplasma</taxon>
    </lineage>
</organism>
<feature type="active site" description="Proton acceptor" evidence="1">
    <location>
        <position position="92"/>
    </location>
</feature>
<feature type="binding site" evidence="2">
    <location>
        <position position="47"/>
    </location>
    <ligand>
        <name>substrate</name>
    </ligand>
</feature>
<keyword evidence="3" id="KW-0547">Nucleotide-binding</keyword>
<dbReference type="GO" id="GO:0005737">
    <property type="term" value="C:cytoplasm"/>
    <property type="evidence" value="ECO:0007669"/>
    <property type="project" value="TreeGrafter"/>
</dbReference>